<proteinExistence type="predicted"/>
<keyword evidence="2" id="KW-1185">Reference proteome</keyword>
<reference evidence="1 2" key="1">
    <citation type="submission" date="2019-05" db="EMBL/GenBank/DDBJ databases">
        <title>Another draft genome of Portunus trituberculatus and its Hox gene families provides insights of decapod evolution.</title>
        <authorList>
            <person name="Jeong J.-H."/>
            <person name="Song I."/>
            <person name="Kim S."/>
            <person name="Choi T."/>
            <person name="Kim D."/>
            <person name="Ryu S."/>
            <person name="Kim W."/>
        </authorList>
    </citation>
    <scope>NUCLEOTIDE SEQUENCE [LARGE SCALE GENOMIC DNA]</scope>
    <source>
        <tissue evidence="1">Muscle</tissue>
    </source>
</reference>
<organism evidence="1 2">
    <name type="scientific">Portunus trituberculatus</name>
    <name type="common">Swimming crab</name>
    <name type="synonym">Neptunus trituberculatus</name>
    <dbReference type="NCBI Taxonomy" id="210409"/>
    <lineage>
        <taxon>Eukaryota</taxon>
        <taxon>Metazoa</taxon>
        <taxon>Ecdysozoa</taxon>
        <taxon>Arthropoda</taxon>
        <taxon>Crustacea</taxon>
        <taxon>Multicrustacea</taxon>
        <taxon>Malacostraca</taxon>
        <taxon>Eumalacostraca</taxon>
        <taxon>Eucarida</taxon>
        <taxon>Decapoda</taxon>
        <taxon>Pleocyemata</taxon>
        <taxon>Brachyura</taxon>
        <taxon>Eubrachyura</taxon>
        <taxon>Portunoidea</taxon>
        <taxon>Portunidae</taxon>
        <taxon>Portuninae</taxon>
        <taxon>Portunus</taxon>
    </lineage>
</organism>
<dbReference type="Proteomes" id="UP000324222">
    <property type="component" value="Unassembled WGS sequence"/>
</dbReference>
<protein>
    <submittedName>
        <fullName evidence="1">Uncharacterized protein</fullName>
    </submittedName>
</protein>
<comment type="caution">
    <text evidence="1">The sequence shown here is derived from an EMBL/GenBank/DDBJ whole genome shotgun (WGS) entry which is preliminary data.</text>
</comment>
<gene>
    <name evidence="1" type="ORF">E2C01_005358</name>
</gene>
<dbReference type="EMBL" id="VSRR010000228">
    <property type="protein sequence ID" value="MPC12655.1"/>
    <property type="molecule type" value="Genomic_DNA"/>
</dbReference>
<sequence>MIRVTEQGILFVLYQPHLSVHAHHSLCVSTAPELRIGAIDGYALTRHGWNSWLLQKAAVRTPRTSPQHS</sequence>
<dbReference type="AlphaFoldDB" id="A0A5B7CTV1"/>
<evidence type="ECO:0000313" key="2">
    <source>
        <dbReference type="Proteomes" id="UP000324222"/>
    </source>
</evidence>
<accession>A0A5B7CTV1</accession>
<evidence type="ECO:0000313" key="1">
    <source>
        <dbReference type="EMBL" id="MPC12655.1"/>
    </source>
</evidence>
<name>A0A5B7CTV1_PORTR</name>